<comment type="caution">
    <text evidence="2">The sequence shown here is derived from an EMBL/GenBank/DDBJ whole genome shotgun (WGS) entry which is preliminary data.</text>
</comment>
<protein>
    <submittedName>
        <fullName evidence="2">Uncharacterized protein</fullName>
    </submittedName>
</protein>
<organism evidence="2 3">
    <name type="scientific">Ficus carica</name>
    <name type="common">Common fig</name>
    <dbReference type="NCBI Taxonomy" id="3494"/>
    <lineage>
        <taxon>Eukaryota</taxon>
        <taxon>Viridiplantae</taxon>
        <taxon>Streptophyta</taxon>
        <taxon>Embryophyta</taxon>
        <taxon>Tracheophyta</taxon>
        <taxon>Spermatophyta</taxon>
        <taxon>Magnoliopsida</taxon>
        <taxon>eudicotyledons</taxon>
        <taxon>Gunneridae</taxon>
        <taxon>Pentapetalae</taxon>
        <taxon>rosids</taxon>
        <taxon>fabids</taxon>
        <taxon>Rosales</taxon>
        <taxon>Moraceae</taxon>
        <taxon>Ficeae</taxon>
        <taxon>Ficus</taxon>
    </lineage>
</organism>
<dbReference type="EMBL" id="BTGU01000120">
    <property type="protein sequence ID" value="GMN61944.1"/>
    <property type="molecule type" value="Genomic_DNA"/>
</dbReference>
<feature type="region of interest" description="Disordered" evidence="1">
    <location>
        <begin position="54"/>
        <end position="75"/>
    </location>
</feature>
<feature type="compositionally biased region" description="Basic and acidic residues" evidence="1">
    <location>
        <begin position="129"/>
        <end position="142"/>
    </location>
</feature>
<evidence type="ECO:0000313" key="2">
    <source>
        <dbReference type="EMBL" id="GMN61944.1"/>
    </source>
</evidence>
<feature type="region of interest" description="Disordered" evidence="1">
    <location>
        <begin position="84"/>
        <end position="103"/>
    </location>
</feature>
<proteinExistence type="predicted"/>
<sequence>MRKQIPEVAINFAQVMDVLCKEEDSFTQVKKPQIDADCCIPRVIDMVKIKSLLGRGGGGGGGGGGSSRRRRERGGRWPCWEERAVSAGEREKGEGGGGDGEKRRRERVGWRGCWVGRVAAVVRGRRNRRVGDRERGGRREGGSGEMEEEKEMKMIKGEGGWSINCSDQFPVCMKHFYHELLQVNEEIEGEIVKAAVKGNCIYYAKDEDGT</sequence>
<accession>A0AA88DUP3</accession>
<keyword evidence="3" id="KW-1185">Reference proteome</keyword>
<evidence type="ECO:0000256" key="1">
    <source>
        <dbReference type="SAM" id="MobiDB-lite"/>
    </source>
</evidence>
<name>A0AA88DUP3_FICCA</name>
<evidence type="ECO:0000313" key="3">
    <source>
        <dbReference type="Proteomes" id="UP001187192"/>
    </source>
</evidence>
<feature type="region of interest" description="Disordered" evidence="1">
    <location>
        <begin position="128"/>
        <end position="149"/>
    </location>
</feature>
<dbReference type="AlphaFoldDB" id="A0AA88DUP3"/>
<feature type="compositionally biased region" description="Gly residues" evidence="1">
    <location>
        <begin position="54"/>
        <end position="66"/>
    </location>
</feature>
<dbReference type="Proteomes" id="UP001187192">
    <property type="component" value="Unassembled WGS sequence"/>
</dbReference>
<gene>
    <name evidence="2" type="ORF">TIFTF001_031029</name>
</gene>
<reference evidence="2" key="1">
    <citation type="submission" date="2023-07" db="EMBL/GenBank/DDBJ databases">
        <title>draft genome sequence of fig (Ficus carica).</title>
        <authorList>
            <person name="Takahashi T."/>
            <person name="Nishimura K."/>
        </authorList>
    </citation>
    <scope>NUCLEOTIDE SEQUENCE</scope>
</reference>